<feature type="transmembrane region" description="Helical" evidence="6">
    <location>
        <begin position="212"/>
        <end position="231"/>
    </location>
</feature>
<evidence type="ECO:0000313" key="7">
    <source>
        <dbReference type="EMBL" id="OAA84038.1"/>
    </source>
</evidence>
<dbReference type="PANTHER" id="PTHR21716:SF62">
    <property type="entry name" value="TRANSPORT PROTEIN YDBI-RELATED"/>
    <property type="match status" value="1"/>
</dbReference>
<feature type="transmembrane region" description="Helical" evidence="6">
    <location>
        <begin position="237"/>
        <end position="260"/>
    </location>
</feature>
<feature type="transmembrane region" description="Helical" evidence="6">
    <location>
        <begin position="153"/>
        <end position="170"/>
    </location>
</feature>
<dbReference type="GO" id="GO:0055085">
    <property type="term" value="P:transmembrane transport"/>
    <property type="evidence" value="ECO:0007669"/>
    <property type="project" value="TreeGrafter"/>
</dbReference>
<proteinExistence type="inferred from homology"/>
<organism evidence="7 8">
    <name type="scientific">Clostridium ljungdahlii</name>
    <dbReference type="NCBI Taxonomy" id="1538"/>
    <lineage>
        <taxon>Bacteria</taxon>
        <taxon>Bacillati</taxon>
        <taxon>Bacillota</taxon>
        <taxon>Clostridia</taxon>
        <taxon>Eubacteriales</taxon>
        <taxon>Clostridiaceae</taxon>
        <taxon>Clostridium</taxon>
    </lineage>
</organism>
<evidence type="ECO:0000256" key="4">
    <source>
        <dbReference type="ARBA" id="ARBA00022989"/>
    </source>
</evidence>
<keyword evidence="3 6" id="KW-0812">Transmembrane</keyword>
<feature type="transmembrane region" description="Helical" evidence="6">
    <location>
        <begin position="303"/>
        <end position="336"/>
    </location>
</feature>
<keyword evidence="5 6" id="KW-0472">Membrane</keyword>
<gene>
    <name evidence="7" type="ORF">WY13_03167</name>
</gene>
<comment type="caution">
    <text evidence="7">The sequence shown here is derived from an EMBL/GenBank/DDBJ whole genome shotgun (WGS) entry which is preliminary data.</text>
</comment>
<evidence type="ECO:0000256" key="2">
    <source>
        <dbReference type="ARBA" id="ARBA00009773"/>
    </source>
</evidence>
<dbReference type="PANTHER" id="PTHR21716">
    <property type="entry name" value="TRANSMEMBRANE PROTEIN"/>
    <property type="match status" value="1"/>
</dbReference>
<evidence type="ECO:0000256" key="5">
    <source>
        <dbReference type="ARBA" id="ARBA00023136"/>
    </source>
</evidence>
<feature type="transmembrane region" description="Helical" evidence="6">
    <location>
        <begin position="12"/>
        <end position="29"/>
    </location>
</feature>
<dbReference type="OrthoDB" id="9772136at2"/>
<dbReference type="Proteomes" id="UP000077407">
    <property type="component" value="Unassembled WGS sequence"/>
</dbReference>
<comment type="similarity">
    <text evidence="2">Belongs to the autoinducer-2 exporter (AI-2E) (TC 2.A.86) family.</text>
</comment>
<dbReference type="AlphaFoldDB" id="A0A162L3Z0"/>
<dbReference type="GO" id="GO:0016020">
    <property type="term" value="C:membrane"/>
    <property type="evidence" value="ECO:0007669"/>
    <property type="project" value="UniProtKB-SubCell"/>
</dbReference>
<evidence type="ECO:0000313" key="8">
    <source>
        <dbReference type="Proteomes" id="UP000077407"/>
    </source>
</evidence>
<evidence type="ECO:0000256" key="1">
    <source>
        <dbReference type="ARBA" id="ARBA00004141"/>
    </source>
</evidence>
<dbReference type="PATRIC" id="fig|1538.10.peg.3192"/>
<reference evidence="7 8" key="1">
    <citation type="journal article" date="2015" name="Biotechnol. Bioeng.">
        <title>Genome sequence and phenotypic characterization of Caulobacter segnis.</title>
        <authorList>
            <person name="Patel S."/>
            <person name="Fletcher B."/>
            <person name="Scott D.C."/>
            <person name="Ely B."/>
        </authorList>
    </citation>
    <scope>NUCLEOTIDE SEQUENCE [LARGE SCALE GENOMIC DNA]</scope>
    <source>
        <strain evidence="7 8">ERI-2</strain>
    </source>
</reference>
<feature type="transmembrane region" description="Helical" evidence="6">
    <location>
        <begin position="272"/>
        <end position="291"/>
    </location>
</feature>
<evidence type="ECO:0000256" key="3">
    <source>
        <dbReference type="ARBA" id="ARBA00022692"/>
    </source>
</evidence>
<comment type="subcellular location">
    <subcellularLocation>
        <location evidence="1">Membrane</location>
        <topology evidence="1">Multi-pass membrane protein</topology>
    </subcellularLocation>
</comment>
<sequence>MSFIKEFFSKESTKRVLFFTCIILVVYWSKSIIDLFLLTFLFSYIMNSLQNFLLKHVKNVTVTKEKITTIILYSLLFLFIILLVVNYIPQLINQTKYMINHASQFQIHPTNTNSHLDIFQKYLVSMLGQIDIKSYLRSGFNISLQLATNVGKWSVNIFISIMLSLFFILGKHNIIEFLKKFKDSKVSGVYNYLCFFGKNFLNSFGKVMQAQIIIAFFNTIISVIMLSIMNFPQLVTLGFMIFILSLIPVAGVIISLIPLSMIAFSIGGFTKVIYVLIMVAIVHIIESYVLNPKLMSSKVKLPIFFTFIILIVSEHIMGAWGFLIGIPLFMFILDLLDVKIRD</sequence>
<dbReference type="RefSeq" id="WP_063556480.1">
    <property type="nucleotide sequence ID" value="NZ_LITT01000046.1"/>
</dbReference>
<evidence type="ECO:0000256" key="6">
    <source>
        <dbReference type="SAM" id="Phobius"/>
    </source>
</evidence>
<feature type="transmembrane region" description="Helical" evidence="6">
    <location>
        <begin position="66"/>
        <end position="88"/>
    </location>
</feature>
<dbReference type="Pfam" id="PF01594">
    <property type="entry name" value="AI-2E_transport"/>
    <property type="match status" value="1"/>
</dbReference>
<dbReference type="EMBL" id="LITT01000046">
    <property type="protein sequence ID" value="OAA84038.1"/>
    <property type="molecule type" value="Genomic_DNA"/>
</dbReference>
<keyword evidence="4 6" id="KW-1133">Transmembrane helix</keyword>
<dbReference type="InterPro" id="IPR002549">
    <property type="entry name" value="AI-2E-like"/>
</dbReference>
<protein>
    <submittedName>
        <fullName evidence="7">Pheromone autoinducer 2 transporter</fullName>
    </submittedName>
</protein>
<name>A0A162L3Z0_9CLOT</name>
<accession>A0A162L3Z0</accession>